<evidence type="ECO:0000256" key="2">
    <source>
        <dbReference type="ARBA" id="ARBA00012587"/>
    </source>
</evidence>
<dbReference type="GO" id="GO:0019867">
    <property type="term" value="C:outer membrane"/>
    <property type="evidence" value="ECO:0007669"/>
    <property type="project" value="InterPro"/>
</dbReference>
<dbReference type="PANTHER" id="PTHR30124">
    <property type="entry name" value="MEMBRANE-BOUND LYTIC MUREIN TRANSGLYCOSYLASE A"/>
    <property type="match status" value="1"/>
</dbReference>
<dbReference type="CDD" id="cd14485">
    <property type="entry name" value="mltA_like_LT_A"/>
    <property type="match status" value="1"/>
</dbReference>
<name>A0A840RVY3_9BURK</name>
<dbReference type="CDD" id="cd14668">
    <property type="entry name" value="mlta_B"/>
    <property type="match status" value="1"/>
</dbReference>
<dbReference type="GO" id="GO:0009253">
    <property type="term" value="P:peptidoglycan catabolic process"/>
    <property type="evidence" value="ECO:0007669"/>
    <property type="project" value="TreeGrafter"/>
</dbReference>
<comment type="caution">
    <text evidence="7">The sequence shown here is derived from an EMBL/GenBank/DDBJ whole genome shotgun (WGS) entry which is preliminary data.</text>
</comment>
<dbReference type="Proteomes" id="UP000571084">
    <property type="component" value="Unassembled WGS sequence"/>
</dbReference>
<dbReference type="Pfam" id="PF03562">
    <property type="entry name" value="MltA"/>
    <property type="match status" value="1"/>
</dbReference>
<dbReference type="InterPro" id="IPR036908">
    <property type="entry name" value="RlpA-like_sf"/>
</dbReference>
<dbReference type="GO" id="GO:0004553">
    <property type="term" value="F:hydrolase activity, hydrolyzing O-glycosyl compounds"/>
    <property type="evidence" value="ECO:0007669"/>
    <property type="project" value="InterPro"/>
</dbReference>
<evidence type="ECO:0000313" key="7">
    <source>
        <dbReference type="EMBL" id="MBB5201342.1"/>
    </source>
</evidence>
<dbReference type="InterPro" id="IPR010611">
    <property type="entry name" value="3D_dom"/>
</dbReference>
<dbReference type="PANTHER" id="PTHR30124:SF0">
    <property type="entry name" value="MEMBRANE-BOUND LYTIC MUREIN TRANSGLYCOSYLASE A"/>
    <property type="match status" value="1"/>
</dbReference>
<dbReference type="AlphaFoldDB" id="A0A840RVY3"/>
<organism evidence="7 8">
    <name type="scientific">Glaciimonas immobilis</name>
    <dbReference type="NCBI Taxonomy" id="728004"/>
    <lineage>
        <taxon>Bacteria</taxon>
        <taxon>Pseudomonadati</taxon>
        <taxon>Pseudomonadota</taxon>
        <taxon>Betaproteobacteria</taxon>
        <taxon>Burkholderiales</taxon>
        <taxon>Oxalobacteraceae</taxon>
        <taxon>Glaciimonas</taxon>
    </lineage>
</organism>
<evidence type="ECO:0000256" key="4">
    <source>
        <dbReference type="ARBA" id="ARBA00023316"/>
    </source>
</evidence>
<reference evidence="7 8" key="1">
    <citation type="submission" date="2020-08" db="EMBL/GenBank/DDBJ databases">
        <title>Genomic Encyclopedia of Type Strains, Phase IV (KMG-IV): sequencing the most valuable type-strain genomes for metagenomic binning, comparative biology and taxonomic classification.</title>
        <authorList>
            <person name="Goeker M."/>
        </authorList>
    </citation>
    <scope>NUCLEOTIDE SEQUENCE [LARGE SCALE GENOMIC DNA]</scope>
    <source>
        <strain evidence="7 8">DSM 23240</strain>
    </source>
</reference>
<dbReference type="GO" id="GO:0071555">
    <property type="term" value="P:cell wall organization"/>
    <property type="evidence" value="ECO:0007669"/>
    <property type="project" value="UniProtKB-KW"/>
</dbReference>
<comment type="catalytic activity">
    <reaction evidence="1">
        <text>Exolytic cleavage of the (1-&gt;4)-beta-glycosidic linkage between N-acetylmuramic acid (MurNAc) and N-acetylglucosamine (GlcNAc) residues in peptidoglycan, from either the reducing or the non-reducing ends of the peptidoglycan chains, with concomitant formation of a 1,6-anhydrobond in the MurNAc residue.</text>
        <dbReference type="EC" id="4.2.2.n1"/>
    </reaction>
</comment>
<dbReference type="GO" id="GO:0008933">
    <property type="term" value="F:peptidoglycan lytic transglycosylase activity"/>
    <property type="evidence" value="ECO:0007669"/>
    <property type="project" value="TreeGrafter"/>
</dbReference>
<dbReference type="GO" id="GO:0009254">
    <property type="term" value="P:peptidoglycan turnover"/>
    <property type="evidence" value="ECO:0007669"/>
    <property type="project" value="InterPro"/>
</dbReference>
<evidence type="ECO:0000259" key="6">
    <source>
        <dbReference type="SMART" id="SM00925"/>
    </source>
</evidence>
<dbReference type="InterPro" id="IPR005300">
    <property type="entry name" value="MltA_B"/>
</dbReference>
<keyword evidence="8" id="KW-1185">Reference proteome</keyword>
<dbReference type="Gene3D" id="2.40.40.10">
    <property type="entry name" value="RlpA-like domain"/>
    <property type="match status" value="1"/>
</dbReference>
<evidence type="ECO:0000313" key="8">
    <source>
        <dbReference type="Proteomes" id="UP000571084"/>
    </source>
</evidence>
<dbReference type="EC" id="4.2.2.n1" evidence="2"/>
<evidence type="ECO:0000256" key="3">
    <source>
        <dbReference type="ARBA" id="ARBA00023239"/>
    </source>
</evidence>
<accession>A0A840RVY3</accession>
<protein>
    <recommendedName>
        <fullName evidence="2">peptidoglycan lytic exotransglycosylase</fullName>
        <ecNumber evidence="2">4.2.2.n1</ecNumber>
    </recommendedName>
    <alternativeName>
        <fullName evidence="5">Murein hydrolase A</fullName>
    </alternativeName>
</protein>
<proteinExistence type="predicted"/>
<dbReference type="InterPro" id="IPR026044">
    <property type="entry name" value="MltA"/>
</dbReference>
<evidence type="ECO:0000256" key="1">
    <source>
        <dbReference type="ARBA" id="ARBA00001420"/>
    </source>
</evidence>
<dbReference type="PIRSF" id="PIRSF019422">
    <property type="entry name" value="MltA"/>
    <property type="match status" value="1"/>
</dbReference>
<keyword evidence="3" id="KW-0456">Lyase</keyword>
<sequence>MVKPTVSISPSAIENPIPAPPYTGALPDIKVPAGTLRLSTFSALPGWKNDDVRQAMPAFLTSCSAMGRRPSWAEPCAIARGLDATSESAVRSFFEAFFTPYQVINADGTDNGLVTGYYEPLLRGARKRGGAYQTPLYHAPDDLLTIDLAAVYPELKGLRLRGRLVGNKVVPYPNRAELDKSGSLSGKEIVWVDDPVDAFFLQVQGSGRVQLTDGQILRVAYSDQNGYPYKSIGRYLIDKGELTLAQASAQGIKAWLVANPARQQELLNSNPSYVFFKEEKVLDPSQGPKGAQGVPLTAQRSIAIDPHFVPLGVPVFLATTQPNSAKALQQLVVAQDTGGAIKGAVRADLFWGYGDEAGDKAGRMKQRGAMWVLLPKLFPVATR</sequence>
<dbReference type="EMBL" id="JACHHQ010000007">
    <property type="protein sequence ID" value="MBB5201342.1"/>
    <property type="molecule type" value="Genomic_DNA"/>
</dbReference>
<feature type="domain" description="Lytic transglycosylase MltA" evidence="6">
    <location>
        <begin position="121"/>
        <end position="277"/>
    </location>
</feature>
<evidence type="ECO:0000256" key="5">
    <source>
        <dbReference type="ARBA" id="ARBA00030918"/>
    </source>
</evidence>
<dbReference type="Pfam" id="PF06725">
    <property type="entry name" value="3D"/>
    <property type="match status" value="1"/>
</dbReference>
<dbReference type="Gene3D" id="2.40.240.50">
    <property type="entry name" value="Barwin-like endoglucanases"/>
    <property type="match status" value="1"/>
</dbReference>
<keyword evidence="4" id="KW-0961">Cell wall biogenesis/degradation</keyword>
<dbReference type="SMART" id="SM00925">
    <property type="entry name" value="MltA"/>
    <property type="match status" value="1"/>
</dbReference>
<dbReference type="SUPFAM" id="SSF50685">
    <property type="entry name" value="Barwin-like endoglucanases"/>
    <property type="match status" value="1"/>
</dbReference>
<gene>
    <name evidence="7" type="ORF">HNR39_003195</name>
</gene>